<dbReference type="InterPro" id="IPR036259">
    <property type="entry name" value="MFS_trans_sf"/>
</dbReference>
<dbReference type="SUPFAM" id="SSF103473">
    <property type="entry name" value="MFS general substrate transporter"/>
    <property type="match status" value="1"/>
</dbReference>
<evidence type="ECO:0000256" key="4">
    <source>
        <dbReference type="ARBA" id="ARBA00023136"/>
    </source>
</evidence>
<dbReference type="OrthoDB" id="10021397at2759"/>
<dbReference type="GO" id="GO:0022857">
    <property type="term" value="F:transmembrane transporter activity"/>
    <property type="evidence" value="ECO:0007669"/>
    <property type="project" value="TreeGrafter"/>
</dbReference>
<evidence type="ECO:0000256" key="2">
    <source>
        <dbReference type="ARBA" id="ARBA00022692"/>
    </source>
</evidence>
<comment type="subcellular location">
    <subcellularLocation>
        <location evidence="1">Membrane</location>
        <topology evidence="1">Multi-pass membrane protein</topology>
    </subcellularLocation>
</comment>
<feature type="non-terminal residue" evidence="6">
    <location>
        <position position="1"/>
    </location>
</feature>
<dbReference type="PANTHER" id="PTHR23501:SF198">
    <property type="entry name" value="AZOLE RESISTANCE PROTEIN 1-RELATED"/>
    <property type="match status" value="1"/>
</dbReference>
<keyword evidence="3 5" id="KW-1133">Transmembrane helix</keyword>
<evidence type="ECO:0000313" key="7">
    <source>
        <dbReference type="Proteomes" id="UP000278143"/>
    </source>
</evidence>
<keyword evidence="7" id="KW-1185">Reference proteome</keyword>
<keyword evidence="4 5" id="KW-0472">Membrane</keyword>
<keyword evidence="2 5" id="KW-0812">Transmembrane</keyword>
<dbReference type="PANTHER" id="PTHR23501">
    <property type="entry name" value="MAJOR FACILITATOR SUPERFAMILY"/>
    <property type="match status" value="1"/>
</dbReference>
<proteinExistence type="predicted"/>
<name>A0A4V1J1S1_9FUNG</name>
<reference evidence="7" key="1">
    <citation type="journal article" date="2018" name="Nat. Microbiol.">
        <title>Leveraging single-cell genomics to expand the fungal tree of life.</title>
        <authorList>
            <person name="Ahrendt S.R."/>
            <person name="Quandt C.A."/>
            <person name="Ciobanu D."/>
            <person name="Clum A."/>
            <person name="Salamov A."/>
            <person name="Andreopoulos B."/>
            <person name="Cheng J.F."/>
            <person name="Woyke T."/>
            <person name="Pelin A."/>
            <person name="Henrissat B."/>
            <person name="Reynolds N.K."/>
            <person name="Benny G.L."/>
            <person name="Smith M.E."/>
            <person name="James T.Y."/>
            <person name="Grigoriev I.V."/>
        </authorList>
    </citation>
    <scope>NUCLEOTIDE SEQUENCE [LARGE SCALE GENOMIC DNA]</scope>
    <source>
        <strain evidence="7">Benny S71-1</strain>
    </source>
</reference>
<organism evidence="6 7">
    <name type="scientific">Syncephalis pseudoplumigaleata</name>
    <dbReference type="NCBI Taxonomy" id="1712513"/>
    <lineage>
        <taxon>Eukaryota</taxon>
        <taxon>Fungi</taxon>
        <taxon>Fungi incertae sedis</taxon>
        <taxon>Zoopagomycota</taxon>
        <taxon>Zoopagomycotina</taxon>
        <taxon>Zoopagomycetes</taxon>
        <taxon>Zoopagales</taxon>
        <taxon>Piptocephalidaceae</taxon>
        <taxon>Syncephalis</taxon>
    </lineage>
</organism>
<evidence type="ECO:0000256" key="1">
    <source>
        <dbReference type="ARBA" id="ARBA00004141"/>
    </source>
</evidence>
<dbReference type="EMBL" id="KZ989532">
    <property type="protein sequence ID" value="RKP26039.1"/>
    <property type="molecule type" value="Genomic_DNA"/>
</dbReference>
<evidence type="ECO:0000256" key="3">
    <source>
        <dbReference type="ARBA" id="ARBA00022989"/>
    </source>
</evidence>
<gene>
    <name evidence="6" type="ORF">SYNPS1DRAFT_7899</name>
</gene>
<feature type="non-terminal residue" evidence="6">
    <location>
        <position position="97"/>
    </location>
</feature>
<accession>A0A4V1J1S1</accession>
<evidence type="ECO:0000256" key="5">
    <source>
        <dbReference type="SAM" id="Phobius"/>
    </source>
</evidence>
<evidence type="ECO:0008006" key="8">
    <source>
        <dbReference type="Google" id="ProtNLM"/>
    </source>
</evidence>
<evidence type="ECO:0000313" key="6">
    <source>
        <dbReference type="EMBL" id="RKP26039.1"/>
    </source>
</evidence>
<protein>
    <recommendedName>
        <fullName evidence="8">Major facilitator superfamily domain-containing protein</fullName>
    </recommendedName>
</protein>
<sequence>LMTGMAMASTGAGLMTLYDVNANNPLEIGTVFLTGFGLGFGMQLVILVAQYTSPTEDISVATTLCNFFRVIGGAFGAAVTGTIFNHGVAVGMARHLP</sequence>
<dbReference type="Proteomes" id="UP000278143">
    <property type="component" value="Unassembled WGS sequence"/>
</dbReference>
<dbReference type="AlphaFoldDB" id="A0A4V1J1S1"/>
<dbReference type="Gene3D" id="1.20.1250.20">
    <property type="entry name" value="MFS general substrate transporter like domains"/>
    <property type="match status" value="1"/>
</dbReference>
<dbReference type="GO" id="GO:0005886">
    <property type="term" value="C:plasma membrane"/>
    <property type="evidence" value="ECO:0007669"/>
    <property type="project" value="TreeGrafter"/>
</dbReference>
<feature type="transmembrane region" description="Helical" evidence="5">
    <location>
        <begin position="28"/>
        <end position="49"/>
    </location>
</feature>